<proteinExistence type="predicted"/>
<dbReference type="AlphaFoldDB" id="A0A7H4N6Q3"/>
<accession>A0A7H4N6Q3</accession>
<dbReference type="Proteomes" id="UP000254863">
    <property type="component" value="Unassembled WGS sequence"/>
</dbReference>
<name>A0A7H4N6Q3_9ENTR</name>
<gene>
    <name evidence="1" type="ORF">NCTC11685_02738</name>
</gene>
<organism evidence="1 2">
    <name type="scientific">Klebsiella michiganensis</name>
    <dbReference type="NCBI Taxonomy" id="1134687"/>
    <lineage>
        <taxon>Bacteria</taxon>
        <taxon>Pseudomonadati</taxon>
        <taxon>Pseudomonadota</taxon>
        <taxon>Gammaproteobacteria</taxon>
        <taxon>Enterobacterales</taxon>
        <taxon>Enterobacteriaceae</taxon>
        <taxon>Klebsiella/Raoultella group</taxon>
        <taxon>Klebsiella</taxon>
    </lineage>
</organism>
<protein>
    <submittedName>
        <fullName evidence="1">Uncharacterized protein</fullName>
    </submittedName>
</protein>
<evidence type="ECO:0000313" key="2">
    <source>
        <dbReference type="Proteomes" id="UP000254863"/>
    </source>
</evidence>
<sequence>MDKFRVESKKITSYGMFLKEPPRPPSRGGNTGALHSHVLEIEGEKFSFLALGSQQWVFKSDNVSFEYKIENGYKKHNQRHHCHN</sequence>
<comment type="caution">
    <text evidence="1">The sequence shown here is derived from an EMBL/GenBank/DDBJ whole genome shotgun (WGS) entry which is preliminary data.</text>
</comment>
<dbReference type="EMBL" id="UGMS01000001">
    <property type="protein sequence ID" value="STV79523.1"/>
    <property type="molecule type" value="Genomic_DNA"/>
</dbReference>
<reference evidence="1 2" key="1">
    <citation type="submission" date="2018-06" db="EMBL/GenBank/DDBJ databases">
        <authorList>
            <consortium name="Pathogen Informatics"/>
            <person name="Doyle S."/>
        </authorList>
    </citation>
    <scope>NUCLEOTIDE SEQUENCE [LARGE SCALE GENOMIC DNA]</scope>
    <source>
        <strain evidence="1 2">NCTC11685</strain>
    </source>
</reference>
<evidence type="ECO:0000313" key="1">
    <source>
        <dbReference type="EMBL" id="STV79523.1"/>
    </source>
</evidence>